<name>A0AB40ANB0_DIOCR</name>
<evidence type="ECO:0000256" key="1">
    <source>
        <dbReference type="SAM" id="MobiDB-lite"/>
    </source>
</evidence>
<gene>
    <name evidence="3" type="primary">LOC120251245</name>
</gene>
<feature type="compositionally biased region" description="Low complexity" evidence="1">
    <location>
        <begin position="71"/>
        <end position="92"/>
    </location>
</feature>
<evidence type="ECO:0000313" key="3">
    <source>
        <dbReference type="RefSeq" id="XP_039115726.1"/>
    </source>
</evidence>
<organism evidence="2 3">
    <name type="scientific">Dioscorea cayennensis subsp. rotundata</name>
    <name type="common">White Guinea yam</name>
    <name type="synonym">Dioscorea rotundata</name>
    <dbReference type="NCBI Taxonomy" id="55577"/>
    <lineage>
        <taxon>Eukaryota</taxon>
        <taxon>Viridiplantae</taxon>
        <taxon>Streptophyta</taxon>
        <taxon>Embryophyta</taxon>
        <taxon>Tracheophyta</taxon>
        <taxon>Spermatophyta</taxon>
        <taxon>Magnoliopsida</taxon>
        <taxon>Liliopsida</taxon>
        <taxon>Dioscoreales</taxon>
        <taxon>Dioscoreaceae</taxon>
        <taxon>Dioscorea</taxon>
    </lineage>
</organism>
<reference evidence="3" key="1">
    <citation type="submission" date="2025-08" db="UniProtKB">
        <authorList>
            <consortium name="RefSeq"/>
        </authorList>
    </citation>
    <scope>IDENTIFICATION</scope>
</reference>
<sequence>MLALSPLSYHLFVSSPGMKLRIPLNKHLYLIGWRLSRHATSLSIKWLRSTFVVPLPTPPSFKAPPRPYQNPSASSQPQLSPLPKTPSSSHPSLLNPSHAKIAIFTTSQIHFSITNYSKCNDQVITGTPPTTIQGLISNCVGLIGEVTILLVKPQAYMNYNGESMCLREIIFST</sequence>
<feature type="region of interest" description="Disordered" evidence="1">
    <location>
        <begin position="62"/>
        <end position="92"/>
    </location>
</feature>
<dbReference type="GeneID" id="120251245"/>
<protein>
    <submittedName>
        <fullName evidence="3">Chloroplastic group IIB intron splicing facilitator CRS2, chloroplastic-like</fullName>
    </submittedName>
</protein>
<dbReference type="RefSeq" id="XP_039115726.1">
    <property type="nucleotide sequence ID" value="XM_039259792.1"/>
</dbReference>
<proteinExistence type="predicted"/>
<dbReference type="AlphaFoldDB" id="A0AB40ANB0"/>
<dbReference type="Proteomes" id="UP001515500">
    <property type="component" value="Chromosome 20"/>
</dbReference>
<keyword evidence="2" id="KW-1185">Reference proteome</keyword>
<accession>A0AB40ANB0</accession>
<evidence type="ECO:0000313" key="2">
    <source>
        <dbReference type="Proteomes" id="UP001515500"/>
    </source>
</evidence>